<dbReference type="Gene3D" id="1.20.1640.10">
    <property type="entry name" value="Multidrug efflux transporter AcrB transmembrane domain"/>
    <property type="match status" value="2"/>
</dbReference>
<accession>A0A2J0L4F2</accession>
<keyword evidence="1" id="KW-0812">Transmembrane</keyword>
<feature type="transmembrane region" description="Helical" evidence="1">
    <location>
        <begin position="378"/>
        <end position="397"/>
    </location>
</feature>
<evidence type="ECO:0000313" key="2">
    <source>
        <dbReference type="EMBL" id="PIU41407.1"/>
    </source>
</evidence>
<protein>
    <submittedName>
        <fullName evidence="2">Multidrug ABC transporter</fullName>
    </submittedName>
</protein>
<dbReference type="Gene3D" id="3.30.2090.10">
    <property type="entry name" value="Multidrug efflux transporter AcrB TolC docking domain, DN and DC subdomains"/>
    <property type="match status" value="2"/>
</dbReference>
<keyword evidence="1" id="KW-0472">Membrane</keyword>
<gene>
    <name evidence="2" type="ORF">COS99_05590</name>
</gene>
<dbReference type="SUPFAM" id="SSF82693">
    <property type="entry name" value="Multidrug efflux transporter AcrB pore domain, PN1, PN2, PC1 and PC2 subdomains"/>
    <property type="match status" value="3"/>
</dbReference>
<evidence type="ECO:0000313" key="3">
    <source>
        <dbReference type="Proteomes" id="UP000230052"/>
    </source>
</evidence>
<sequence length="1046" mass="115650">MDIPRFSVLKPVTTIMIITGIVVFGYISLNGLPKELFPPISYPKLTVVTPYENAAPEEVETLITRVIEEAVGTVGGVRRITSTSREGLSLVIVEFGWDQNMDFAALGVREKIDLVKERLPRGAEEPIVMKFNPFELPVITLSVSGDENLVKLRYLSEKKIKDELEKLDGVASASVSGGREREIQVNVDQGRLQASKVSILDVANAVRNANLNYPGGTIKESFYEYLVRTLGEFKHVDEIKEIPVSVDDLTKTEEQSYLEQDESKGKEERRLILLKDIATLSDGMKEDTSFSRFNGKDNISISIQKQAQENTLQIINRIKKALPQIKSELPPNINIEITYDQSTFIKDAISGVTNAAWQGGILTFAVLLPFLRSLWSAAIVTFTIPISILVAFTFMFFGKVSINMMSLGGLALGVGMFVDGAIVVVENIFRHQEEEGEGSKDASINGTNEVAIPIGASVLTTVVVFLPMVFVVGIAGQLFKELAFTVTFSLLASWGVALTLVPLLTSMGKGVYKKTTESQKEKTLIGRVEKVYYRAVAVFVRRKKTGLMIVIAIFIGSMLLFFLVDKELMPKTDQGQFVMRIKKPTGTVLEITNEASKKIEEDLSTCKDVDNFSAIVGSTKGRGSKDVLERLGTHQAQIIVNLKDKREITTDEFVRKLKDRVDKMRLGSTKVEYILQGSFIESTMQAAGRINLEVRGRDLTAIKNLALKLQENLAAIPGMYDIKNNIADPSPETKVNIVKDKASLYGLSVADIAQTAQIAVKGNVVSEYKEIGDEVDIRVRLRKEDRDDYSKLRNIMIHSPLGIDVPLAEVAYFVKGKGPSQIDRLDRERTVIVSANLFQRPLKDVVTDINSAIARMKVPQEYSIRMGGEAGEMKESFDSLKFALILSILLVYMIMASEFESLVQPFIIMLTVPLSLIGVAWAIFLTRTTLNVVVLMGVIMLGGIVVDNGIVMIDYINTLRSKGLPLEEAAVKGSRARMRPVLMTALTTILGLVPMAFLKGKGSELRSPLAISVMGGLTVATFLTLFVIPTVYIISENFFSIFRRKK</sequence>
<proteinExistence type="predicted"/>
<dbReference type="InterPro" id="IPR027463">
    <property type="entry name" value="AcrB_DN_DC_subdom"/>
</dbReference>
<dbReference type="Gene3D" id="3.30.70.1440">
    <property type="entry name" value="Multidrug efflux transporter AcrB pore domain"/>
    <property type="match status" value="1"/>
</dbReference>
<feature type="transmembrane region" description="Helical" evidence="1">
    <location>
        <begin position="906"/>
        <end position="926"/>
    </location>
</feature>
<dbReference type="SUPFAM" id="SSF82866">
    <property type="entry name" value="Multidrug efflux transporter AcrB transmembrane domain"/>
    <property type="match status" value="2"/>
</dbReference>
<dbReference type="InterPro" id="IPR001036">
    <property type="entry name" value="Acrflvin-R"/>
</dbReference>
<reference evidence="2 3" key="1">
    <citation type="submission" date="2017-09" db="EMBL/GenBank/DDBJ databases">
        <title>Depth-based differentiation of microbial function through sediment-hosted aquifers and enrichment of novel symbionts in the deep terrestrial subsurface.</title>
        <authorList>
            <person name="Probst A.J."/>
            <person name="Ladd B."/>
            <person name="Jarett J.K."/>
            <person name="Geller-Mcgrath D.E."/>
            <person name="Sieber C.M."/>
            <person name="Emerson J.B."/>
            <person name="Anantharaman K."/>
            <person name="Thomas B.C."/>
            <person name="Malmstrom R."/>
            <person name="Stieglmeier M."/>
            <person name="Klingl A."/>
            <person name="Woyke T."/>
            <person name="Ryan C.M."/>
            <person name="Banfield J.F."/>
        </authorList>
    </citation>
    <scope>NUCLEOTIDE SEQUENCE [LARGE SCALE GENOMIC DNA]</scope>
    <source>
        <strain evidence="2">CG07_land_8_20_14_0_80_42_15</strain>
    </source>
</reference>
<feature type="transmembrane region" description="Helical" evidence="1">
    <location>
        <begin position="409"/>
        <end position="429"/>
    </location>
</feature>
<dbReference type="AlphaFoldDB" id="A0A2J0L4F2"/>
<dbReference type="EMBL" id="PEWV01000059">
    <property type="protein sequence ID" value="PIU41407.1"/>
    <property type="molecule type" value="Genomic_DNA"/>
</dbReference>
<feature type="transmembrane region" description="Helical" evidence="1">
    <location>
        <begin position="546"/>
        <end position="564"/>
    </location>
</feature>
<dbReference type="Gene3D" id="3.30.70.1320">
    <property type="entry name" value="Multidrug efflux transporter AcrB pore domain like"/>
    <property type="match status" value="1"/>
</dbReference>
<feature type="transmembrane region" description="Helical" evidence="1">
    <location>
        <begin position="355"/>
        <end position="371"/>
    </location>
</feature>
<name>A0A2J0L4F2_9BACT</name>
<organism evidence="2 3">
    <name type="scientific">Candidatus Aquitaenariimonas noxiae</name>
    <dbReference type="NCBI Taxonomy" id="1974741"/>
    <lineage>
        <taxon>Bacteria</taxon>
        <taxon>Pseudomonadati</taxon>
        <taxon>Candidatus Omnitrophota</taxon>
        <taxon>Candidatus Aquitaenariimonas</taxon>
    </lineage>
</organism>
<feature type="transmembrane region" description="Helical" evidence="1">
    <location>
        <begin position="932"/>
        <end position="957"/>
    </location>
</feature>
<dbReference type="PRINTS" id="PR00702">
    <property type="entry name" value="ACRIFLAVINRP"/>
</dbReference>
<comment type="caution">
    <text evidence="2">The sequence shown here is derived from an EMBL/GenBank/DDBJ whole genome shotgun (WGS) entry which is preliminary data.</text>
</comment>
<feature type="transmembrane region" description="Helical" evidence="1">
    <location>
        <begin position="482"/>
        <end position="504"/>
    </location>
</feature>
<feature type="transmembrane region" description="Helical" evidence="1">
    <location>
        <begin position="882"/>
        <end position="899"/>
    </location>
</feature>
<dbReference type="Pfam" id="PF00873">
    <property type="entry name" value="ACR_tran"/>
    <property type="match status" value="1"/>
</dbReference>
<feature type="transmembrane region" description="Helical" evidence="1">
    <location>
        <begin position="1009"/>
        <end position="1034"/>
    </location>
</feature>
<feature type="transmembrane region" description="Helical" evidence="1">
    <location>
        <begin position="978"/>
        <end position="997"/>
    </location>
</feature>
<dbReference type="PANTHER" id="PTHR32063:SF0">
    <property type="entry name" value="SWARMING MOTILITY PROTEIN SWRC"/>
    <property type="match status" value="1"/>
</dbReference>
<dbReference type="Proteomes" id="UP000230052">
    <property type="component" value="Unassembled WGS sequence"/>
</dbReference>
<dbReference type="GO" id="GO:0042910">
    <property type="term" value="F:xenobiotic transmembrane transporter activity"/>
    <property type="evidence" value="ECO:0007669"/>
    <property type="project" value="TreeGrafter"/>
</dbReference>
<keyword evidence="1" id="KW-1133">Transmembrane helix</keyword>
<dbReference type="PANTHER" id="PTHR32063">
    <property type="match status" value="1"/>
</dbReference>
<feature type="transmembrane region" description="Helical" evidence="1">
    <location>
        <begin position="450"/>
        <end position="476"/>
    </location>
</feature>
<feature type="transmembrane region" description="Helical" evidence="1">
    <location>
        <begin position="12"/>
        <end position="29"/>
    </location>
</feature>
<dbReference type="GO" id="GO:0005886">
    <property type="term" value="C:plasma membrane"/>
    <property type="evidence" value="ECO:0007669"/>
    <property type="project" value="TreeGrafter"/>
</dbReference>
<dbReference type="Gene3D" id="3.30.70.1430">
    <property type="entry name" value="Multidrug efflux transporter AcrB pore domain"/>
    <property type="match status" value="2"/>
</dbReference>
<dbReference type="SUPFAM" id="SSF82714">
    <property type="entry name" value="Multidrug efflux transporter AcrB TolC docking domain, DN and DC subdomains"/>
    <property type="match status" value="2"/>
</dbReference>
<evidence type="ECO:0000256" key="1">
    <source>
        <dbReference type="SAM" id="Phobius"/>
    </source>
</evidence>